<dbReference type="SMART" id="SM01043">
    <property type="entry name" value="BTAD"/>
    <property type="match status" value="1"/>
</dbReference>
<dbReference type="Gene3D" id="1.25.40.10">
    <property type="entry name" value="Tetratricopeptide repeat domain"/>
    <property type="match status" value="1"/>
</dbReference>
<dbReference type="InterPro" id="IPR016032">
    <property type="entry name" value="Sig_transdc_resp-reg_C-effctor"/>
</dbReference>
<dbReference type="InterPro" id="IPR011990">
    <property type="entry name" value="TPR-like_helical_dom_sf"/>
</dbReference>
<feature type="domain" description="OmpR/PhoB-type" evidence="6">
    <location>
        <begin position="1"/>
        <end position="91"/>
    </location>
</feature>
<name>A0A841FCQ4_9ACTN</name>
<dbReference type="InterPro" id="IPR001867">
    <property type="entry name" value="OmpR/PhoB-type_DNA-bd"/>
</dbReference>
<dbReference type="RefSeq" id="WP_184787948.1">
    <property type="nucleotide sequence ID" value="NZ_BONT01000007.1"/>
</dbReference>
<dbReference type="InterPro" id="IPR036388">
    <property type="entry name" value="WH-like_DNA-bd_sf"/>
</dbReference>
<dbReference type="Gene3D" id="1.10.10.10">
    <property type="entry name" value="Winged helix-like DNA-binding domain superfamily/Winged helix DNA-binding domain"/>
    <property type="match status" value="1"/>
</dbReference>
<reference evidence="7 8" key="1">
    <citation type="submission" date="2020-08" db="EMBL/GenBank/DDBJ databases">
        <title>Genomic Encyclopedia of Type Strains, Phase IV (KMG-IV): sequencing the most valuable type-strain genomes for metagenomic binning, comparative biology and taxonomic classification.</title>
        <authorList>
            <person name="Goeker M."/>
        </authorList>
    </citation>
    <scope>NUCLEOTIDE SEQUENCE [LARGE SCALE GENOMIC DNA]</scope>
    <source>
        <strain evidence="7 8">YIM 65646</strain>
    </source>
</reference>
<evidence type="ECO:0000313" key="8">
    <source>
        <dbReference type="Proteomes" id="UP000548476"/>
    </source>
</evidence>
<keyword evidence="8" id="KW-1185">Reference proteome</keyword>
<dbReference type="SUPFAM" id="SSF48452">
    <property type="entry name" value="TPR-like"/>
    <property type="match status" value="2"/>
</dbReference>
<evidence type="ECO:0000259" key="6">
    <source>
        <dbReference type="PROSITE" id="PS51755"/>
    </source>
</evidence>
<dbReference type="GO" id="GO:0000160">
    <property type="term" value="P:phosphorelay signal transduction system"/>
    <property type="evidence" value="ECO:0007669"/>
    <property type="project" value="InterPro"/>
</dbReference>
<evidence type="ECO:0000256" key="3">
    <source>
        <dbReference type="ARBA" id="ARBA00023125"/>
    </source>
</evidence>
<dbReference type="PANTHER" id="PTHR35807">
    <property type="entry name" value="TRANSCRIPTIONAL REGULATOR REDD-RELATED"/>
    <property type="match status" value="1"/>
</dbReference>
<protein>
    <submittedName>
        <fullName evidence="7">DNA-binding SARP family transcriptional activator/tetratricopeptide (TPR) repeat protein</fullName>
    </submittedName>
</protein>
<feature type="DNA-binding region" description="OmpR/PhoB-type" evidence="5">
    <location>
        <begin position="1"/>
        <end position="91"/>
    </location>
</feature>
<dbReference type="Gene3D" id="3.40.50.300">
    <property type="entry name" value="P-loop containing nucleotide triphosphate hydrolases"/>
    <property type="match status" value="1"/>
</dbReference>
<keyword evidence="3 5" id="KW-0238">DNA-binding</keyword>
<dbReference type="Pfam" id="PF03704">
    <property type="entry name" value="BTAD"/>
    <property type="match status" value="1"/>
</dbReference>
<proteinExistence type="inferred from homology"/>
<keyword evidence="4" id="KW-0804">Transcription</keyword>
<dbReference type="InterPro" id="IPR027417">
    <property type="entry name" value="P-loop_NTPase"/>
</dbReference>
<gene>
    <name evidence="7" type="ORF">HNR73_002928</name>
</gene>
<evidence type="ECO:0000256" key="4">
    <source>
        <dbReference type="ARBA" id="ARBA00023163"/>
    </source>
</evidence>
<dbReference type="InterPro" id="IPR005158">
    <property type="entry name" value="BTAD"/>
</dbReference>
<dbReference type="PANTHER" id="PTHR35807:SF1">
    <property type="entry name" value="TRANSCRIPTIONAL REGULATOR REDD"/>
    <property type="match status" value="1"/>
</dbReference>
<dbReference type="InterPro" id="IPR051677">
    <property type="entry name" value="AfsR-DnrI-RedD_regulator"/>
</dbReference>
<evidence type="ECO:0000256" key="1">
    <source>
        <dbReference type="ARBA" id="ARBA00005820"/>
    </source>
</evidence>
<comment type="caution">
    <text evidence="7">The sequence shown here is derived from an EMBL/GenBank/DDBJ whole genome shotgun (WGS) entry which is preliminary data.</text>
</comment>
<evidence type="ECO:0000256" key="2">
    <source>
        <dbReference type="ARBA" id="ARBA00023015"/>
    </source>
</evidence>
<comment type="similarity">
    <text evidence="1">Belongs to the AfsR/DnrI/RedD regulatory family.</text>
</comment>
<dbReference type="GO" id="GO:0003677">
    <property type="term" value="F:DNA binding"/>
    <property type="evidence" value="ECO:0007669"/>
    <property type="project" value="UniProtKB-UniRule"/>
</dbReference>
<sequence>MPVRLIGPVVISAAEPVPVTAAKRACVLAVLAARPGVPVSRADLIDRVWDGAPPETVTSVLYSYITRLRADLKHADATIRRAGSHGYLLDADPETVDVHRIRAMAARAADTGSLELWREVCASARGEVLAGVTGRWAKEFRDGFGHERRGWFDARYAAELAAGNDALVADELIARAAGEVLTEPLVAHLMLALHRRGRSAEALRWFEATRLRLRDGLGADPSPALRDLHVRILGQDPDLLASGTDGGGRAPAMLPAGIPSFTGRARQLDALSALAGREGPVLLTGHAGAGKTALIVHWGQSRVDDFSGGLLYVNLRGFDRGDPVSPREALGRLLLALGVGGEAVPGDVDAAAELFRSRTSGRRMLVVLDNAGTAEQVRPLLPGAGCFTVVTSRDKLPGLVAVDDARVIDVGVLPREDSTLLLRRLLGDDADPSAIDDLARLCGDLPLALRIGAANVAGGFNGRIVSYVEELRRDRLALLAVDGDADAAVTAALDLSHADLDTATRRLFARLGAIPGESLGEHLVLAVSGLEPEAARRALRRLAARHLIEQYKPRLYRMHDLVRLHAAARAEAELGEEERTEVVEAFIEALDANRVTEDIDEELGVFPAVEALEGHPRLWRLIRRLATALAGGRFVDRCRVLVHEGLRRAERDGDAEGVFELTMMASNVDSAVGDVDACLERLREAVGLAAGLGLQERIRAKGTYGLRMLDRDHRTSAALIGEVVDLAVAEGDTANTIVYRRNMAYVSAPLGRFATAARHLHEVAAAMDGSLAQRARTSSGHTWLLFNRRADAALLDHSAETIGLAREMDRRITEALMLLYRSIALRRLGRAADALAEIQDCRGILRAGHMVLLRPDLELANAYTAVGEPGNALDILAAVERAWPTMPRLDRSDYEVTLARAHRANGDLDIAATHARRAASAYEAIAARVPQADALDVLAGILSTAGRDAEADAVRAALATLVGEFEEGWEGPGR</sequence>
<evidence type="ECO:0000256" key="5">
    <source>
        <dbReference type="PROSITE-ProRule" id="PRU01091"/>
    </source>
</evidence>
<organism evidence="7 8">
    <name type="scientific">Phytomonospora endophytica</name>
    <dbReference type="NCBI Taxonomy" id="714109"/>
    <lineage>
        <taxon>Bacteria</taxon>
        <taxon>Bacillati</taxon>
        <taxon>Actinomycetota</taxon>
        <taxon>Actinomycetes</taxon>
        <taxon>Micromonosporales</taxon>
        <taxon>Micromonosporaceae</taxon>
        <taxon>Phytomonospora</taxon>
    </lineage>
</organism>
<dbReference type="AlphaFoldDB" id="A0A841FCQ4"/>
<dbReference type="SUPFAM" id="SSF52540">
    <property type="entry name" value="P-loop containing nucleoside triphosphate hydrolases"/>
    <property type="match status" value="1"/>
</dbReference>
<dbReference type="Proteomes" id="UP000548476">
    <property type="component" value="Unassembled WGS sequence"/>
</dbReference>
<dbReference type="SMART" id="SM00862">
    <property type="entry name" value="Trans_reg_C"/>
    <property type="match status" value="1"/>
</dbReference>
<dbReference type="PRINTS" id="PR00364">
    <property type="entry name" value="DISEASERSIST"/>
</dbReference>
<dbReference type="PROSITE" id="PS51755">
    <property type="entry name" value="OMPR_PHOB"/>
    <property type="match status" value="1"/>
</dbReference>
<evidence type="ECO:0000313" key="7">
    <source>
        <dbReference type="EMBL" id="MBB6035071.1"/>
    </source>
</evidence>
<dbReference type="SUPFAM" id="SSF46894">
    <property type="entry name" value="C-terminal effector domain of the bipartite response regulators"/>
    <property type="match status" value="1"/>
</dbReference>
<keyword evidence="2" id="KW-0805">Transcription regulation</keyword>
<dbReference type="Pfam" id="PF00486">
    <property type="entry name" value="Trans_reg_C"/>
    <property type="match status" value="1"/>
</dbReference>
<dbReference type="GO" id="GO:0006355">
    <property type="term" value="P:regulation of DNA-templated transcription"/>
    <property type="evidence" value="ECO:0007669"/>
    <property type="project" value="InterPro"/>
</dbReference>
<accession>A0A841FCQ4</accession>
<dbReference type="EMBL" id="JACHGT010000006">
    <property type="protein sequence ID" value="MBB6035071.1"/>
    <property type="molecule type" value="Genomic_DNA"/>
</dbReference>